<dbReference type="PANTHER" id="PTHR46208">
    <property type="entry name" value="MITOCHONDRIAL IMPORT RECEPTOR SUBUNIT TOM70"/>
    <property type="match status" value="1"/>
</dbReference>
<comment type="subcellular location">
    <subcellularLocation>
        <location evidence="1">Mitochondrion outer membrane</location>
        <topology evidence="1">Single-pass membrane protein</topology>
    </subcellularLocation>
</comment>
<evidence type="ECO:0000313" key="12">
    <source>
        <dbReference type="Proteomes" id="UP000050761"/>
    </source>
</evidence>
<name>A0A3P8BIW1_HELPZ</name>
<keyword evidence="4" id="KW-1000">Mitochondrion outer membrane</keyword>
<evidence type="ECO:0000256" key="6">
    <source>
        <dbReference type="ARBA" id="ARBA00022989"/>
    </source>
</evidence>
<keyword evidence="6" id="KW-1133">Transmembrane helix</keyword>
<dbReference type="GO" id="GO:0045039">
    <property type="term" value="P:protein insertion into mitochondrial inner membrane"/>
    <property type="evidence" value="ECO:0007669"/>
    <property type="project" value="TreeGrafter"/>
</dbReference>
<dbReference type="SMART" id="SM00028">
    <property type="entry name" value="TPR"/>
    <property type="match status" value="3"/>
</dbReference>
<dbReference type="InterPro" id="IPR019734">
    <property type="entry name" value="TPR_rpt"/>
</dbReference>
<organism evidence="11">
    <name type="scientific">Heligmosomoides polygyrus</name>
    <name type="common">Parasitic roundworm</name>
    <dbReference type="NCBI Taxonomy" id="6339"/>
    <lineage>
        <taxon>Eukaryota</taxon>
        <taxon>Metazoa</taxon>
        <taxon>Ecdysozoa</taxon>
        <taxon>Nematoda</taxon>
        <taxon>Chromadorea</taxon>
        <taxon>Rhabditida</taxon>
        <taxon>Rhabditina</taxon>
        <taxon>Rhabditomorpha</taxon>
        <taxon>Strongyloidea</taxon>
        <taxon>Heligmosomidae</taxon>
        <taxon>Heligmosomoides</taxon>
    </lineage>
</organism>
<accession>A0A3P8BIW1</accession>
<dbReference type="Gene3D" id="1.25.40.10">
    <property type="entry name" value="Tetratricopeptide repeat domain"/>
    <property type="match status" value="1"/>
</dbReference>
<comment type="similarity">
    <text evidence="9">Belongs to the Tom70 family.</text>
</comment>
<keyword evidence="3" id="KW-0677">Repeat</keyword>
<dbReference type="GO" id="GO:0005741">
    <property type="term" value="C:mitochondrial outer membrane"/>
    <property type="evidence" value="ECO:0007669"/>
    <property type="project" value="UniProtKB-SubCell"/>
</dbReference>
<dbReference type="GO" id="GO:0008320">
    <property type="term" value="F:protein transmembrane transporter activity"/>
    <property type="evidence" value="ECO:0007669"/>
    <property type="project" value="TreeGrafter"/>
</dbReference>
<dbReference type="OrthoDB" id="5817049at2759"/>
<dbReference type="AlphaFoldDB" id="A0A3P8BIW1"/>
<dbReference type="InterPro" id="IPR011990">
    <property type="entry name" value="TPR-like_helical_dom_sf"/>
</dbReference>
<dbReference type="PANTHER" id="PTHR46208:SF1">
    <property type="entry name" value="MITOCHONDRIAL IMPORT RECEPTOR SUBUNIT TOM70"/>
    <property type="match status" value="1"/>
</dbReference>
<sequence length="550" mass="62455">MQSVKIERDYEIMKRNPKAPPPQPEFQESHLNRTYLVSKAGILFLDDPMKKKELTVKELKDLGNKLFAAKKYADSIRVFSKAIAADDSEGSELIKAMCYQNRAAAKEHHGGYKVEDMLSDCEQAINCNPRYAKAYFRKARLLQMKKEYMPSLISLFCATQLDPALDNQSSNLLQILLDELEKIAHQAWLSDGSLHGLKKHVRHEKVYNWLHKTVTCDCIRSDVLNLKLNDNSPYAKAIEMIRNRNYDGVADIAMEQTGPHELEAQILAARFSFYRNQMNLFKTCLETFDKAFAALPDEKRKEREDLICAKHILLIESAREPNDINEAFNAAMNSVDQQNPDFYVMAAFRYVLCNDIRRAMDLLSTEGISTTNMKLLLLTLQILKNANPEGGTPDMAMLHGNILQLENFVGSLEPKSSYALSLLAKITATFSSDAGARSISDEILKMEPSESIHYFDRSCMSASGKDAMDNLEKCMELEPYHPEANLMYASLMMNEVGSRPISPQEYERIDRHITVASSTFDNNIDFPIILAVFRLREVLNAKMEATKILT</sequence>
<evidence type="ECO:0000313" key="13">
    <source>
        <dbReference type="WBParaSite" id="HPBE_0000757801-mRNA-1"/>
    </source>
</evidence>
<evidence type="ECO:0000256" key="1">
    <source>
        <dbReference type="ARBA" id="ARBA00004572"/>
    </source>
</evidence>
<dbReference type="GO" id="GO:0030150">
    <property type="term" value="P:protein import into mitochondrial matrix"/>
    <property type="evidence" value="ECO:0007669"/>
    <property type="project" value="TreeGrafter"/>
</dbReference>
<evidence type="ECO:0000256" key="9">
    <source>
        <dbReference type="ARBA" id="ARBA00038030"/>
    </source>
</evidence>
<evidence type="ECO:0000256" key="3">
    <source>
        <dbReference type="ARBA" id="ARBA00022737"/>
    </source>
</evidence>
<evidence type="ECO:0000256" key="5">
    <source>
        <dbReference type="ARBA" id="ARBA00022803"/>
    </source>
</evidence>
<gene>
    <name evidence="11" type="ORF">HPBE_LOCUS7579</name>
</gene>
<keyword evidence="2" id="KW-0812">Transmembrane</keyword>
<keyword evidence="7" id="KW-0496">Mitochondrion</keyword>
<feature type="compositionally biased region" description="Basic and acidic residues" evidence="10">
    <location>
        <begin position="1"/>
        <end position="14"/>
    </location>
</feature>
<keyword evidence="8" id="KW-0472">Membrane</keyword>
<keyword evidence="5" id="KW-0802">TPR repeat</keyword>
<evidence type="ECO:0000256" key="8">
    <source>
        <dbReference type="ARBA" id="ARBA00023136"/>
    </source>
</evidence>
<dbReference type="GO" id="GO:0030943">
    <property type="term" value="F:mitochondrion targeting sequence binding"/>
    <property type="evidence" value="ECO:0007669"/>
    <property type="project" value="TreeGrafter"/>
</dbReference>
<reference evidence="11 12" key="1">
    <citation type="submission" date="2018-11" db="EMBL/GenBank/DDBJ databases">
        <authorList>
            <consortium name="Pathogen Informatics"/>
        </authorList>
    </citation>
    <scope>NUCLEOTIDE SEQUENCE [LARGE SCALE GENOMIC DNA]</scope>
</reference>
<dbReference type="Proteomes" id="UP000050761">
    <property type="component" value="Unassembled WGS sequence"/>
</dbReference>
<dbReference type="EMBL" id="UZAH01025925">
    <property type="protein sequence ID" value="VDO72835.1"/>
    <property type="molecule type" value="Genomic_DNA"/>
</dbReference>
<dbReference type="SUPFAM" id="SSF48452">
    <property type="entry name" value="TPR-like"/>
    <property type="match status" value="1"/>
</dbReference>
<reference evidence="13" key="2">
    <citation type="submission" date="2019-09" db="UniProtKB">
        <authorList>
            <consortium name="WormBaseParasite"/>
        </authorList>
    </citation>
    <scope>IDENTIFICATION</scope>
</reference>
<evidence type="ECO:0000256" key="7">
    <source>
        <dbReference type="ARBA" id="ARBA00023128"/>
    </source>
</evidence>
<dbReference type="Pfam" id="PF13431">
    <property type="entry name" value="TPR_17"/>
    <property type="match status" value="1"/>
</dbReference>
<protein>
    <submittedName>
        <fullName evidence="13">TPR_REGION domain-containing protein</fullName>
    </submittedName>
</protein>
<proteinExistence type="inferred from homology"/>
<evidence type="ECO:0000313" key="11">
    <source>
        <dbReference type="EMBL" id="VDO72835.1"/>
    </source>
</evidence>
<evidence type="ECO:0000256" key="4">
    <source>
        <dbReference type="ARBA" id="ARBA00022787"/>
    </source>
</evidence>
<dbReference type="WBParaSite" id="HPBE_0000757801-mRNA-1">
    <property type="protein sequence ID" value="HPBE_0000757801-mRNA-1"/>
    <property type="gene ID" value="HPBE_0000757801"/>
</dbReference>
<feature type="region of interest" description="Disordered" evidence="10">
    <location>
        <begin position="1"/>
        <end position="26"/>
    </location>
</feature>
<evidence type="ECO:0000256" key="10">
    <source>
        <dbReference type="SAM" id="MobiDB-lite"/>
    </source>
</evidence>
<keyword evidence="12" id="KW-1185">Reference proteome</keyword>
<evidence type="ECO:0000256" key="2">
    <source>
        <dbReference type="ARBA" id="ARBA00022692"/>
    </source>
</evidence>